<dbReference type="EMBL" id="UINC01174413">
    <property type="protein sequence ID" value="SVD80524.1"/>
    <property type="molecule type" value="Genomic_DNA"/>
</dbReference>
<accession>A0A382YBE1</accession>
<name>A0A382YBE1_9ZZZZ</name>
<organism evidence="1">
    <name type="scientific">marine metagenome</name>
    <dbReference type="NCBI Taxonomy" id="408172"/>
    <lineage>
        <taxon>unclassified sequences</taxon>
        <taxon>metagenomes</taxon>
        <taxon>ecological metagenomes</taxon>
    </lineage>
</organism>
<evidence type="ECO:0000313" key="1">
    <source>
        <dbReference type="EMBL" id="SVD80524.1"/>
    </source>
</evidence>
<protein>
    <submittedName>
        <fullName evidence="1">Uncharacterized protein</fullName>
    </submittedName>
</protein>
<gene>
    <name evidence="1" type="ORF">METZ01_LOCUS433378</name>
</gene>
<reference evidence="1" key="1">
    <citation type="submission" date="2018-05" db="EMBL/GenBank/DDBJ databases">
        <authorList>
            <person name="Lanie J.A."/>
            <person name="Ng W.-L."/>
            <person name="Kazmierczak K.M."/>
            <person name="Andrzejewski T.M."/>
            <person name="Davidsen T.M."/>
            <person name="Wayne K.J."/>
            <person name="Tettelin H."/>
            <person name="Glass J.I."/>
            <person name="Rusch D."/>
            <person name="Podicherti R."/>
            <person name="Tsui H.-C.T."/>
            <person name="Winkler M.E."/>
        </authorList>
    </citation>
    <scope>NUCLEOTIDE SEQUENCE</scope>
</reference>
<sequence length="32" mass="3795">MGLRWSRGRFNHIKNSQHNLWKSIKKGAEAPF</sequence>
<dbReference type="AlphaFoldDB" id="A0A382YBE1"/>
<proteinExistence type="predicted"/>